<dbReference type="SMART" id="SM00324">
    <property type="entry name" value="RhoGAP"/>
    <property type="match status" value="1"/>
</dbReference>
<protein>
    <recommendedName>
        <fullName evidence="3">Rho-GAP domain-containing protein</fullName>
    </recommendedName>
</protein>
<dbReference type="InterPro" id="IPR044785">
    <property type="entry name" value="RopGAP1-5"/>
</dbReference>
<evidence type="ECO:0000313" key="5">
    <source>
        <dbReference type="Proteomes" id="UP000694044"/>
    </source>
</evidence>
<dbReference type="OrthoDB" id="185175at2759"/>
<dbReference type="InterPro" id="IPR000198">
    <property type="entry name" value="RhoGAP_dom"/>
</dbReference>
<name>A0A8T1VYD1_9STRA</name>
<dbReference type="EMBL" id="JAGDFM010000111">
    <property type="protein sequence ID" value="KAG7385946.1"/>
    <property type="molecule type" value="Genomic_DNA"/>
</dbReference>
<keyword evidence="5" id="KW-1185">Reference proteome</keyword>
<accession>A0A8T1VYD1</accession>
<evidence type="ECO:0000259" key="3">
    <source>
        <dbReference type="PROSITE" id="PS50238"/>
    </source>
</evidence>
<reference evidence="4" key="1">
    <citation type="submission" date="2021-02" db="EMBL/GenBank/DDBJ databases">
        <authorList>
            <person name="Palmer J.M."/>
        </authorList>
    </citation>
    <scope>NUCLEOTIDE SEQUENCE</scope>
    <source>
        <strain evidence="4">SCRP734</strain>
    </source>
</reference>
<feature type="domain" description="Rho-GAP" evidence="3">
    <location>
        <begin position="353"/>
        <end position="541"/>
    </location>
</feature>
<dbReference type="GO" id="GO:0005096">
    <property type="term" value="F:GTPase activator activity"/>
    <property type="evidence" value="ECO:0007669"/>
    <property type="project" value="UniProtKB-KW"/>
</dbReference>
<dbReference type="PANTHER" id="PTHR23177">
    <property type="entry name" value="MKIAA1688 PROTEIN"/>
    <property type="match status" value="1"/>
</dbReference>
<proteinExistence type="predicted"/>
<evidence type="ECO:0000256" key="2">
    <source>
        <dbReference type="SAM" id="MobiDB-lite"/>
    </source>
</evidence>
<sequence length="544" mass="60489">MRSEAVLYTTIAVVHRHRHDLVSDSLAEPGAGTAVPAAVRRIQPPCVWQPISCGAWAQVHICAEIDRHTSDARFRIVVWILESGAVVVNDVLDIGCRWWQSTCDDRAFCRLTGVDGFTYGFQFRSATKAAECSRIVDHVLTNPGVLKVVRKLMRANVDLQGLVLAWQGISLHAIHNPTRTRIYSETRTLTPSSSPPSPSRSEPRSGRRTIYPKQHDEVSSPWSGDEQQQQAEDARALQVPTDRDSTTASFDEAKNPNAVLGPEDDSSLAGDEEDNQEADHSNEMPTSPVALLETGGAMDIETRFTCLKRRSQGQWISRPYKTRGEIHVTYDVAHARFEGLPDAWRTLNHQFGLPLDKVPRREVEGYETKVPAVLEMMKICFLAHDGARAEGVFRVAPDKTEYNAVKAAINDGSFEDCSDVHIMASLIKVWFRELPVGLFNMLPKQQIALACELVNPEPPAVLQSLSTLPSLHRSVVLWLLDLLNEVVKFKHENKMTAKSMAIVMAPNLVSVESSDIAVVVAAYRQVADFVQVLLHARLRQLSTV</sequence>
<keyword evidence="1" id="KW-0343">GTPase activation</keyword>
<comment type="caution">
    <text evidence="4">The sequence shown here is derived from an EMBL/GenBank/DDBJ whole genome shotgun (WGS) entry which is preliminary data.</text>
</comment>
<feature type="compositionally biased region" description="Acidic residues" evidence="2">
    <location>
        <begin position="262"/>
        <end position="276"/>
    </location>
</feature>
<dbReference type="CDD" id="cd00159">
    <property type="entry name" value="RhoGAP"/>
    <property type="match status" value="1"/>
</dbReference>
<dbReference type="PANTHER" id="PTHR23177:SF35">
    <property type="entry name" value="RHO GTPASE-ACTIVATING PROTEIN GACA"/>
    <property type="match status" value="1"/>
</dbReference>
<organism evidence="4 5">
    <name type="scientific">Phytophthora pseudosyringae</name>
    <dbReference type="NCBI Taxonomy" id="221518"/>
    <lineage>
        <taxon>Eukaryota</taxon>
        <taxon>Sar</taxon>
        <taxon>Stramenopiles</taxon>
        <taxon>Oomycota</taxon>
        <taxon>Peronosporomycetes</taxon>
        <taxon>Peronosporales</taxon>
        <taxon>Peronosporaceae</taxon>
        <taxon>Phytophthora</taxon>
    </lineage>
</organism>
<feature type="region of interest" description="Disordered" evidence="2">
    <location>
        <begin position="186"/>
        <end position="288"/>
    </location>
</feature>
<evidence type="ECO:0000256" key="1">
    <source>
        <dbReference type="ARBA" id="ARBA00022468"/>
    </source>
</evidence>
<dbReference type="PROSITE" id="PS50238">
    <property type="entry name" value="RHOGAP"/>
    <property type="match status" value="1"/>
</dbReference>
<gene>
    <name evidence="4" type="ORF">PHYPSEUDO_000908</name>
</gene>
<dbReference type="Proteomes" id="UP000694044">
    <property type="component" value="Unassembled WGS sequence"/>
</dbReference>
<dbReference type="AlphaFoldDB" id="A0A8T1VYD1"/>
<dbReference type="Pfam" id="PF00620">
    <property type="entry name" value="RhoGAP"/>
    <property type="match status" value="1"/>
</dbReference>
<dbReference type="GO" id="GO:0007165">
    <property type="term" value="P:signal transduction"/>
    <property type="evidence" value="ECO:0007669"/>
    <property type="project" value="InterPro"/>
</dbReference>
<evidence type="ECO:0000313" key="4">
    <source>
        <dbReference type="EMBL" id="KAG7385946.1"/>
    </source>
</evidence>